<dbReference type="RefSeq" id="WP_058291177.1">
    <property type="nucleotide sequence ID" value="NZ_CYSD01000041.1"/>
</dbReference>
<feature type="transmembrane region" description="Helical" evidence="1">
    <location>
        <begin position="36"/>
        <end position="54"/>
    </location>
</feature>
<feature type="transmembrane region" description="Helical" evidence="1">
    <location>
        <begin position="94"/>
        <end position="114"/>
    </location>
</feature>
<dbReference type="STRING" id="928856.SAMN04488049_104346"/>
<feature type="transmembrane region" description="Helical" evidence="1">
    <location>
        <begin position="262"/>
        <end position="280"/>
    </location>
</feature>
<name>A0A0P1GH37_9RHOB</name>
<feature type="domain" description="EamA" evidence="2">
    <location>
        <begin position="147"/>
        <end position="274"/>
    </location>
</feature>
<feature type="transmembrane region" description="Helical" evidence="1">
    <location>
        <begin position="7"/>
        <end position="24"/>
    </location>
</feature>
<evidence type="ECO:0000259" key="2">
    <source>
        <dbReference type="Pfam" id="PF00892"/>
    </source>
</evidence>
<feature type="transmembrane region" description="Helical" evidence="1">
    <location>
        <begin position="176"/>
        <end position="196"/>
    </location>
</feature>
<dbReference type="SUPFAM" id="SSF103481">
    <property type="entry name" value="Multidrug resistance efflux transporter EmrE"/>
    <property type="match status" value="2"/>
</dbReference>
<dbReference type="InterPro" id="IPR000620">
    <property type="entry name" value="EamA_dom"/>
</dbReference>
<dbReference type="AlphaFoldDB" id="A0A0P1GH37"/>
<evidence type="ECO:0000313" key="3">
    <source>
        <dbReference type="EMBL" id="CUH80972.1"/>
    </source>
</evidence>
<feature type="transmembrane region" description="Helical" evidence="1">
    <location>
        <begin position="208"/>
        <end position="228"/>
    </location>
</feature>
<feature type="transmembrane region" description="Helical" evidence="1">
    <location>
        <begin position="240"/>
        <end position="256"/>
    </location>
</feature>
<keyword evidence="1" id="KW-0472">Membrane</keyword>
<keyword evidence="1" id="KW-1133">Transmembrane helix</keyword>
<dbReference type="OrthoDB" id="7165334at2"/>
<dbReference type="InterPro" id="IPR037185">
    <property type="entry name" value="EmrE-like"/>
</dbReference>
<feature type="domain" description="EamA" evidence="2">
    <location>
        <begin position="5"/>
        <end position="137"/>
    </location>
</feature>
<dbReference type="Pfam" id="PF00892">
    <property type="entry name" value="EamA"/>
    <property type="match status" value="2"/>
</dbReference>
<sequence length="296" mass="31617">MENLRGILFMLLAMVGFTVEDIFIKQLSGHMSVGQILVLLGAAGGVLFWGYLVVRREAVFSRAAWHPALVARALCEGLGAMCFATALALVDLSVVASVFQALPLVITMGAALFLGETVGWRRWSAIFAGFMGVMMIIRPGFEAFNPSVLLVLVAVICIAARDLITRRMRAGVSAAMVSLQAYGAVALAGFGLIGIQGSELIRPTALDWQLLAGVTLFSIIGYIAIVTATRLAEASVVTPFRYSRLVFSMAGGMLVFGERPDAMTIAGASLIIGSGLYTFLREHRIARRLGRAQAVT</sequence>
<evidence type="ECO:0000313" key="4">
    <source>
        <dbReference type="Proteomes" id="UP000052022"/>
    </source>
</evidence>
<dbReference type="PANTHER" id="PTHR22911:SF135">
    <property type="entry name" value="BLR4310 PROTEIN"/>
    <property type="match status" value="1"/>
</dbReference>
<dbReference type="Proteomes" id="UP000052022">
    <property type="component" value="Unassembled WGS sequence"/>
</dbReference>
<reference evidence="3 4" key="1">
    <citation type="submission" date="2015-09" db="EMBL/GenBank/DDBJ databases">
        <authorList>
            <consortium name="Swine Surveillance"/>
        </authorList>
    </citation>
    <scope>NUCLEOTIDE SEQUENCE [LARGE SCALE GENOMIC DNA]</scope>
    <source>
        <strain evidence="3 4">CECT 7557</strain>
    </source>
</reference>
<keyword evidence="4" id="KW-1185">Reference proteome</keyword>
<gene>
    <name evidence="3" type="ORF">TRM7557_03161</name>
</gene>
<protein>
    <submittedName>
        <fullName evidence="3">Carboxylate/amino acid/amine transporter</fullName>
    </submittedName>
</protein>
<feature type="transmembrane region" description="Helical" evidence="1">
    <location>
        <begin position="147"/>
        <end position="164"/>
    </location>
</feature>
<proteinExistence type="predicted"/>
<dbReference type="PANTHER" id="PTHR22911">
    <property type="entry name" value="ACYL-MALONYL CONDENSING ENZYME-RELATED"/>
    <property type="match status" value="1"/>
</dbReference>
<dbReference type="GO" id="GO:0016020">
    <property type="term" value="C:membrane"/>
    <property type="evidence" value="ECO:0007669"/>
    <property type="project" value="InterPro"/>
</dbReference>
<organism evidence="3 4">
    <name type="scientific">Tritonibacter multivorans</name>
    <dbReference type="NCBI Taxonomy" id="928856"/>
    <lineage>
        <taxon>Bacteria</taxon>
        <taxon>Pseudomonadati</taxon>
        <taxon>Pseudomonadota</taxon>
        <taxon>Alphaproteobacteria</taxon>
        <taxon>Rhodobacterales</taxon>
        <taxon>Paracoccaceae</taxon>
        <taxon>Tritonibacter</taxon>
    </lineage>
</organism>
<evidence type="ECO:0000256" key="1">
    <source>
        <dbReference type="SAM" id="Phobius"/>
    </source>
</evidence>
<keyword evidence="1" id="KW-0812">Transmembrane</keyword>
<dbReference type="EMBL" id="CYSD01000041">
    <property type="protein sequence ID" value="CUH80972.1"/>
    <property type="molecule type" value="Genomic_DNA"/>
</dbReference>
<accession>A0A0P1GH37</accession>
<feature type="transmembrane region" description="Helical" evidence="1">
    <location>
        <begin position="123"/>
        <end position="141"/>
    </location>
</feature>
<feature type="transmembrane region" description="Helical" evidence="1">
    <location>
        <begin position="66"/>
        <end position="88"/>
    </location>
</feature>